<evidence type="ECO:0000256" key="4">
    <source>
        <dbReference type="ARBA" id="ARBA00023049"/>
    </source>
</evidence>
<evidence type="ECO:0000313" key="8">
    <source>
        <dbReference type="EMBL" id="AHX11170.1"/>
    </source>
</evidence>
<dbReference type="InterPro" id="IPR045569">
    <property type="entry name" value="Metalloprtase-TldD/E_C"/>
</dbReference>
<dbReference type="PANTHER" id="PTHR30624:SF4">
    <property type="entry name" value="METALLOPROTEASE TLDD"/>
    <property type="match status" value="1"/>
</dbReference>
<evidence type="ECO:0000259" key="5">
    <source>
        <dbReference type="Pfam" id="PF01523"/>
    </source>
</evidence>
<feature type="domain" description="Metalloprotease TldD/E C-terminal" evidence="6">
    <location>
        <begin position="228"/>
        <end position="462"/>
    </location>
</feature>
<organism evidence="8 9">
    <name type="scientific">Neorickettsia helminthoeca str. Oregon</name>
    <dbReference type="NCBI Taxonomy" id="1286528"/>
    <lineage>
        <taxon>Bacteria</taxon>
        <taxon>Pseudomonadati</taxon>
        <taxon>Pseudomonadota</taxon>
        <taxon>Alphaproteobacteria</taxon>
        <taxon>Rickettsiales</taxon>
        <taxon>Anaplasmataceae</taxon>
        <taxon>Neorickettsia</taxon>
    </lineage>
</organism>
<dbReference type="InterPro" id="IPR025502">
    <property type="entry name" value="TldD"/>
</dbReference>
<dbReference type="GO" id="GO:0008237">
    <property type="term" value="F:metallopeptidase activity"/>
    <property type="evidence" value="ECO:0007669"/>
    <property type="project" value="UniProtKB-KW"/>
</dbReference>
<gene>
    <name evidence="8" type="ORF">NHE_0206</name>
</gene>
<keyword evidence="3" id="KW-0378">Hydrolase</keyword>
<dbReference type="AlphaFoldDB" id="X5HLB9"/>
<evidence type="ECO:0000259" key="6">
    <source>
        <dbReference type="Pfam" id="PF19289"/>
    </source>
</evidence>
<dbReference type="EMBL" id="CP007481">
    <property type="protein sequence ID" value="AHX11170.1"/>
    <property type="molecule type" value="Genomic_DNA"/>
</dbReference>
<dbReference type="GO" id="GO:0005829">
    <property type="term" value="C:cytosol"/>
    <property type="evidence" value="ECO:0007669"/>
    <property type="project" value="TreeGrafter"/>
</dbReference>
<dbReference type="InterPro" id="IPR002510">
    <property type="entry name" value="Metalloprtase-TldD/E_N"/>
</dbReference>
<dbReference type="InterPro" id="IPR035068">
    <property type="entry name" value="TldD/PmbA_N"/>
</dbReference>
<evidence type="ECO:0000256" key="2">
    <source>
        <dbReference type="ARBA" id="ARBA00022670"/>
    </source>
</evidence>
<dbReference type="RefSeq" id="WP_038558974.1">
    <property type="nucleotide sequence ID" value="NZ_CP007481.1"/>
</dbReference>
<sequence>MLNSDELVPLVVSVLNRFDGGELFIEYLCSESLKFQDGGLVASTYADSSGFGLRAFYGDKVLYTHSSDVSYKSIVKATEFILRNKFAATAGGISETSHSDTAVRDSLYSSGLQDDDFPFEKRVALLKDMYDYALSKGGNIASISATFSASIQKVEIIKNTGEILTDDRPMLKLGFSVVLRGEDGRSIGATSGKGGRFGIPRLIENWKDLVDRAFRKAEVNLIAVPCPSGEMTVVLGNGWPGILLHEAIGHGLEADFNRKGASAFSGLVGGKVASDVVSVVDDGTIEAARGSINVDDEGTPSSYNVLIERGVLKNYMFDLMNARLMSAQPTGNGRRESYMNVPLPRMTNTYMLPGSQTPDEIIKTVENGIYAVDFYGGQVDITSGKFVFSASEAYLIENGTVTKPVREMTLIGDGPSVLKQISIVGNDLKLDDGVGTCGKDGQSVPVCVGQPTVKVDRITVGGTA</sequence>
<keyword evidence="9" id="KW-1185">Reference proteome</keyword>
<proteinExistence type="inferred from homology"/>
<dbReference type="InterPro" id="IPR036059">
    <property type="entry name" value="TldD/PmbA_sf"/>
</dbReference>
<protein>
    <submittedName>
        <fullName evidence="8">Modulator of DNA gyrase family protein</fullName>
    </submittedName>
</protein>
<keyword evidence="2" id="KW-0645">Protease</keyword>
<dbReference type="Gene3D" id="3.30.2290.10">
    <property type="entry name" value="PmbA/TldD superfamily"/>
    <property type="match status" value="1"/>
</dbReference>
<evidence type="ECO:0000259" key="7">
    <source>
        <dbReference type="Pfam" id="PF19290"/>
    </source>
</evidence>
<keyword evidence="4" id="KW-0482">Metalloprotease</keyword>
<dbReference type="Proteomes" id="UP000023755">
    <property type="component" value="Chromosome"/>
</dbReference>
<reference evidence="8 9" key="1">
    <citation type="submission" date="2014-03" db="EMBL/GenBank/DDBJ databases">
        <title>Sequencing and Comparison of Genomes and Transcriptome Profiles of Human Ehrlichiosis Agents.</title>
        <authorList>
            <person name="Lin M."/>
            <person name="Daugherty S.C."/>
            <person name="Nagaraj S."/>
            <person name="Cheng Z."/>
            <person name="Xiong Q."/>
            <person name="Lin F.-Y."/>
            <person name="Sengamalay N."/>
            <person name="Ott S."/>
            <person name="Godinez A."/>
            <person name="Tallon L.J."/>
            <person name="Sadzewicz L."/>
            <person name="Fraser C.M."/>
            <person name="Dunning Hotopp J.C."/>
            <person name="Rikihisa Y."/>
        </authorList>
    </citation>
    <scope>NUCLEOTIDE SEQUENCE [LARGE SCALE GENOMIC DNA]</scope>
    <source>
        <strain evidence="8 9">Oregon</strain>
    </source>
</reference>
<evidence type="ECO:0000313" key="9">
    <source>
        <dbReference type="Proteomes" id="UP000023755"/>
    </source>
</evidence>
<dbReference type="GO" id="GO:0006508">
    <property type="term" value="P:proteolysis"/>
    <property type="evidence" value="ECO:0007669"/>
    <property type="project" value="UniProtKB-KW"/>
</dbReference>
<accession>X5HLB9</accession>
<comment type="similarity">
    <text evidence="1">Belongs to the peptidase U62 family.</text>
</comment>
<dbReference type="OrthoDB" id="9803213at2"/>
<dbReference type="Pfam" id="PF19290">
    <property type="entry name" value="PmbA_TldD_2nd"/>
    <property type="match status" value="1"/>
</dbReference>
<feature type="domain" description="Metalloprotease TldD/E central" evidence="7">
    <location>
        <begin position="115"/>
        <end position="221"/>
    </location>
</feature>
<dbReference type="HOGENOM" id="CLU_026425_1_0_5"/>
<dbReference type="STRING" id="1286528.NHE_0206"/>
<evidence type="ECO:0000256" key="3">
    <source>
        <dbReference type="ARBA" id="ARBA00022801"/>
    </source>
</evidence>
<dbReference type="PIRSF" id="PIRSF004919">
    <property type="entry name" value="TldD"/>
    <property type="match status" value="1"/>
</dbReference>
<feature type="domain" description="Metalloprotease TldD/E N-terminal" evidence="5">
    <location>
        <begin position="22"/>
        <end position="78"/>
    </location>
</feature>
<evidence type="ECO:0000256" key="1">
    <source>
        <dbReference type="ARBA" id="ARBA00005836"/>
    </source>
</evidence>
<name>X5HLB9_9RICK</name>
<dbReference type="InterPro" id="IPR045570">
    <property type="entry name" value="Metalloprtase-TldD/E_cen_dom"/>
</dbReference>
<dbReference type="Pfam" id="PF19289">
    <property type="entry name" value="PmbA_TldD_3rd"/>
    <property type="match status" value="1"/>
</dbReference>
<dbReference type="InterPro" id="IPR051463">
    <property type="entry name" value="Peptidase_U62_metallo"/>
</dbReference>
<dbReference type="Pfam" id="PF01523">
    <property type="entry name" value="PmbA_TldD_1st"/>
    <property type="match status" value="1"/>
</dbReference>
<dbReference type="SUPFAM" id="SSF111283">
    <property type="entry name" value="Putative modulator of DNA gyrase, PmbA/TldD"/>
    <property type="match status" value="1"/>
</dbReference>
<dbReference type="KEGG" id="nhm:NHE_0206"/>
<dbReference type="PANTHER" id="PTHR30624">
    <property type="entry name" value="UNCHARACTERIZED PROTEIN TLDD AND PMBA"/>
    <property type="match status" value="1"/>
</dbReference>